<feature type="region of interest" description="Disordered" evidence="3">
    <location>
        <begin position="303"/>
        <end position="323"/>
    </location>
</feature>
<feature type="compositionally biased region" description="Basic and acidic residues" evidence="3">
    <location>
        <begin position="313"/>
        <end position="323"/>
    </location>
</feature>
<feature type="compositionally biased region" description="Low complexity" evidence="3">
    <location>
        <begin position="29"/>
        <end position="44"/>
    </location>
</feature>
<dbReference type="GO" id="GO:0004843">
    <property type="term" value="F:cysteine-type deubiquitinase activity"/>
    <property type="evidence" value="ECO:0007669"/>
    <property type="project" value="UniProtKB-EC"/>
</dbReference>
<dbReference type="CDD" id="cd02674">
    <property type="entry name" value="Peptidase_C19R"/>
    <property type="match status" value="1"/>
</dbReference>
<feature type="compositionally biased region" description="Low complexity" evidence="3">
    <location>
        <begin position="105"/>
        <end position="122"/>
    </location>
</feature>
<feature type="region of interest" description="Disordered" evidence="3">
    <location>
        <begin position="82"/>
        <end position="244"/>
    </location>
</feature>
<dbReference type="InterPro" id="IPR038765">
    <property type="entry name" value="Papain-like_cys_pep_sf"/>
</dbReference>
<evidence type="ECO:0000259" key="4">
    <source>
        <dbReference type="PROSITE" id="PS50235"/>
    </source>
</evidence>
<dbReference type="EC" id="3.4.19.12" evidence="2"/>
<feature type="compositionally biased region" description="Low complexity" evidence="3">
    <location>
        <begin position="303"/>
        <end position="312"/>
    </location>
</feature>
<evidence type="ECO:0000313" key="6">
    <source>
        <dbReference type="Proteomes" id="UP000826195"/>
    </source>
</evidence>
<dbReference type="InterPro" id="IPR001394">
    <property type="entry name" value="Peptidase_C19_UCH"/>
</dbReference>
<dbReference type="PROSITE" id="PS50235">
    <property type="entry name" value="USP_3"/>
    <property type="match status" value="1"/>
</dbReference>
<organism evidence="5 6">
    <name type="scientific">Cotesia glomerata</name>
    <name type="common">Lepidopteran parasitic wasp</name>
    <name type="synonym">Apanteles glomeratus</name>
    <dbReference type="NCBI Taxonomy" id="32391"/>
    <lineage>
        <taxon>Eukaryota</taxon>
        <taxon>Metazoa</taxon>
        <taxon>Ecdysozoa</taxon>
        <taxon>Arthropoda</taxon>
        <taxon>Hexapoda</taxon>
        <taxon>Insecta</taxon>
        <taxon>Pterygota</taxon>
        <taxon>Neoptera</taxon>
        <taxon>Endopterygota</taxon>
        <taxon>Hymenoptera</taxon>
        <taxon>Apocrita</taxon>
        <taxon>Ichneumonoidea</taxon>
        <taxon>Braconidae</taxon>
        <taxon>Microgastrinae</taxon>
        <taxon>Cotesia</taxon>
    </lineage>
</organism>
<dbReference type="PANTHER" id="PTHR21646">
    <property type="entry name" value="UBIQUITIN CARBOXYL-TERMINAL HYDROLASE"/>
    <property type="match status" value="1"/>
</dbReference>
<reference evidence="5 6" key="1">
    <citation type="journal article" date="2021" name="J. Hered.">
        <title>A chromosome-level genome assembly of the parasitoid wasp, Cotesia glomerata (Hymenoptera: Braconidae).</title>
        <authorList>
            <person name="Pinto B.J."/>
            <person name="Weis J.J."/>
            <person name="Gamble T."/>
            <person name="Ode P.J."/>
            <person name="Paul R."/>
            <person name="Zaspel J.M."/>
        </authorList>
    </citation>
    <scope>NUCLEOTIDE SEQUENCE [LARGE SCALE GENOMIC DNA]</scope>
    <source>
        <strain evidence="5">CgM1</strain>
    </source>
</reference>
<sequence>MSIHRGGPPGAVAVTYNSMAPLSPTRRYSSSSTGTTTSSGTTTTKFNSCRSSKALEHMSYSAAATSTTCLSGARKNYYSPARSVSSYSEGGSVSSTASKLPPKFSSTSTSSASTTTSSVSSSNNRDRYNNLSASNNLTDSEFRSKYSPDNYVPSIYRSNGSNSSLSSNSSTLNGHCKSFPTSSSTSGLAELHGGDERDSIGYREHRDRSYSNETTNSLVGGDKWAVNNRHTKRRNNPTNTLLTGHDQIDSAAAPTEVTHHQTSSSSSSLEQDHDSNIIPDIARNNILHHGNNVNNKTAIAVVDNDNNNANNNNDHDRQQQYSDDQHHRIINNHNDRDYDDNYLNHHGHPTLAGYTQRSYSSVTAATTPAVTTTTTTITTTNTATILLLSSSPSSSSLSSSTTSHQLTSPVDSPASESYNSTTTTPLTTPIASIASVTDNYTFYNTLSSTSATSGDGGGSAAPADNRACSWTKKIPPTNPDNSTELVTNNNDQENSNSRNNPVLKEPTTGAVSTVGDTLLESLHSSILSTHFYSLESSNSSTNRMSNDNNDYQQQQRLTSKRDVTNNSDDGFDEIRLESNEYTDDFPLDNNKYLENVKTNSIIEKPQDNNPTRPAYSQVASGFCKVPVDLNTKVTSRPLGTHNDDSGKASNSKAPFDWQKEETLADGARFNPSSSSAGSSNLNPPVGVHQGVSRGINDQIEESSSSRPPRSSRIPTRRDENYGLNGLRNIGNTCFMNSVIQCLSNTKPLLEYLLNEQYLNDINQTTSSMKGALIKAFAQVINELWESSGDHVVNTSSLKNQIQRFAPRFMGYAQQDAQEFLRYLLEGLHEDVNRVAVKPQPILTDIPDHFTDSQKATESWKRYLRSEDSTIVDAFVGQLRSSLQCTSCDHISVTLDPFWDLSLPIPTRSGTVKLNQCLEHFTKTEIMDGDEKPTCSKCQMRRKCTKRFSIQKFPKILVIHLKRFSPTERFRSKLSVLVDFPLTGLDLSAFAATGVQGCTYNLYGVANHSGTPYSGHYTAYCKHPYSGEWHEYNDSRVSSVSASSVISSEAYVLFYEQQSQSQQQQQPLSHHL</sequence>
<keyword evidence="6" id="KW-1185">Reference proteome</keyword>
<feature type="region of interest" description="Disordered" evidence="3">
    <location>
        <begin position="253"/>
        <end position="272"/>
    </location>
</feature>
<evidence type="ECO:0000256" key="1">
    <source>
        <dbReference type="ARBA" id="ARBA00000707"/>
    </source>
</evidence>
<proteinExistence type="predicted"/>
<comment type="catalytic activity">
    <reaction evidence="1">
        <text>Thiol-dependent hydrolysis of ester, thioester, amide, peptide and isopeptide bonds formed by the C-terminal Gly of ubiquitin (a 76-residue protein attached to proteins as an intracellular targeting signal).</text>
        <dbReference type="EC" id="3.4.19.12"/>
    </reaction>
</comment>
<feature type="region of interest" description="Disordered" evidence="3">
    <location>
        <begin position="536"/>
        <end position="570"/>
    </location>
</feature>
<feature type="compositionally biased region" description="Low complexity" evidence="3">
    <location>
        <begin position="390"/>
        <end position="408"/>
    </location>
</feature>
<dbReference type="PANTHER" id="PTHR21646:SF23">
    <property type="entry name" value="UBIQUITIN CARBOXYL-TERMINAL HYDROLASE USP2"/>
    <property type="match status" value="1"/>
</dbReference>
<feature type="region of interest" description="Disordered" evidence="3">
    <location>
        <begin position="390"/>
        <end position="426"/>
    </location>
</feature>
<feature type="region of interest" description="Disordered" evidence="3">
    <location>
        <begin position="634"/>
        <end position="720"/>
    </location>
</feature>
<feature type="compositionally biased region" description="Polar residues" evidence="3">
    <location>
        <begin position="536"/>
        <end position="557"/>
    </location>
</feature>
<dbReference type="EMBL" id="JAHXZJ010001864">
    <property type="protein sequence ID" value="KAH0550001.1"/>
    <property type="molecule type" value="Genomic_DNA"/>
</dbReference>
<feature type="compositionally biased region" description="Low complexity" evidence="3">
    <location>
        <begin position="83"/>
        <end position="98"/>
    </location>
</feature>
<feature type="region of interest" description="Disordered" evidence="3">
    <location>
        <begin position="449"/>
        <end position="509"/>
    </location>
</feature>
<feature type="compositionally biased region" description="Polar residues" evidence="3">
    <location>
        <begin position="129"/>
        <end position="139"/>
    </location>
</feature>
<dbReference type="GO" id="GO:0016579">
    <property type="term" value="P:protein deubiquitination"/>
    <property type="evidence" value="ECO:0007669"/>
    <property type="project" value="InterPro"/>
</dbReference>
<feature type="compositionally biased region" description="Low complexity" evidence="3">
    <location>
        <begin position="158"/>
        <end position="174"/>
    </location>
</feature>
<feature type="region of interest" description="Disordered" evidence="3">
    <location>
        <begin position="22"/>
        <end position="46"/>
    </location>
</feature>
<feature type="compositionally biased region" description="Basic and acidic residues" evidence="3">
    <location>
        <begin position="192"/>
        <end position="210"/>
    </location>
</feature>
<dbReference type="PROSITE" id="PS00972">
    <property type="entry name" value="USP_1"/>
    <property type="match status" value="1"/>
</dbReference>
<evidence type="ECO:0000256" key="2">
    <source>
        <dbReference type="ARBA" id="ARBA00012759"/>
    </source>
</evidence>
<dbReference type="Pfam" id="PF00443">
    <property type="entry name" value="UCH"/>
    <property type="match status" value="1"/>
</dbReference>
<protein>
    <recommendedName>
        <fullName evidence="2">ubiquitinyl hydrolase 1</fullName>
        <ecNumber evidence="2">3.4.19.12</ecNumber>
    </recommendedName>
</protein>
<accession>A0AAV7IE50</accession>
<dbReference type="SUPFAM" id="SSF54001">
    <property type="entry name" value="Cysteine proteinases"/>
    <property type="match status" value="1"/>
</dbReference>
<dbReference type="PROSITE" id="PS00973">
    <property type="entry name" value="USP_2"/>
    <property type="match status" value="1"/>
</dbReference>
<dbReference type="Proteomes" id="UP000826195">
    <property type="component" value="Unassembled WGS sequence"/>
</dbReference>
<evidence type="ECO:0000256" key="3">
    <source>
        <dbReference type="SAM" id="MobiDB-lite"/>
    </source>
</evidence>
<feature type="compositionally biased region" description="Low complexity" evidence="3">
    <location>
        <begin position="488"/>
        <end position="500"/>
    </location>
</feature>
<evidence type="ECO:0000313" key="5">
    <source>
        <dbReference type="EMBL" id="KAH0550001.1"/>
    </source>
</evidence>
<feature type="compositionally biased region" description="Low complexity" evidence="3">
    <location>
        <begin position="702"/>
        <end position="713"/>
    </location>
</feature>
<feature type="domain" description="USP" evidence="4">
    <location>
        <begin position="724"/>
        <end position="1057"/>
    </location>
</feature>
<feature type="compositionally biased region" description="Low complexity" evidence="3">
    <location>
        <begin position="670"/>
        <end position="684"/>
    </location>
</feature>
<dbReference type="InterPro" id="IPR018200">
    <property type="entry name" value="USP_CS"/>
</dbReference>
<dbReference type="FunFam" id="3.90.70.10:FF:000083">
    <property type="entry name" value="Uncharacterized protein, isoform B"/>
    <property type="match status" value="1"/>
</dbReference>
<dbReference type="AlphaFoldDB" id="A0AAV7IE50"/>
<comment type="caution">
    <text evidence="5">The sequence shown here is derived from an EMBL/GenBank/DDBJ whole genome shotgun (WGS) entry which is preliminary data.</text>
</comment>
<dbReference type="Gene3D" id="3.90.70.10">
    <property type="entry name" value="Cysteine proteinases"/>
    <property type="match status" value="1"/>
</dbReference>
<dbReference type="InterPro" id="IPR028889">
    <property type="entry name" value="USP"/>
</dbReference>
<gene>
    <name evidence="5" type="ORF">KQX54_016832</name>
</gene>
<name>A0AAV7IE50_COTGL</name>
<dbReference type="InterPro" id="IPR050185">
    <property type="entry name" value="Ub_carboxyl-term_hydrolase"/>
</dbReference>